<evidence type="ECO:0000313" key="6">
    <source>
        <dbReference type="Proteomes" id="UP000326951"/>
    </source>
</evidence>
<evidence type="ECO:0000313" key="5">
    <source>
        <dbReference type="Proteomes" id="UP000285882"/>
    </source>
</evidence>
<keyword evidence="2" id="KW-0472">Membrane</keyword>
<keyword evidence="5" id="KW-1185">Reference proteome</keyword>
<evidence type="ECO:0000313" key="3">
    <source>
        <dbReference type="EMBL" id="BBN99436.1"/>
    </source>
</evidence>
<dbReference type="EMBL" id="AP021853">
    <property type="protein sequence ID" value="BBN99436.1"/>
    <property type="molecule type" value="Genomic_DNA"/>
</dbReference>
<evidence type="ECO:0000256" key="1">
    <source>
        <dbReference type="SAM" id="MobiDB-lite"/>
    </source>
</evidence>
<dbReference type="Proteomes" id="UP000285882">
    <property type="component" value="Chromosome"/>
</dbReference>
<reference evidence="4 5" key="1">
    <citation type="submission" date="2018-01" db="EMBL/GenBank/DDBJ databases">
        <title>Complete genome sequencing of Sporolactobacillus terrae DLG3.</title>
        <authorList>
            <person name="Nam Y.-D."/>
            <person name="Kang J."/>
            <person name="Chung W.-H."/>
        </authorList>
    </citation>
    <scope>NUCLEOTIDE SEQUENCE [LARGE SCALE GENOMIC DNA]</scope>
    <source>
        <strain evidence="4 5">DLG3</strain>
    </source>
</reference>
<evidence type="ECO:0000256" key="2">
    <source>
        <dbReference type="SAM" id="Phobius"/>
    </source>
</evidence>
<dbReference type="EMBL" id="CP025688">
    <property type="protein sequence ID" value="QAA23026.1"/>
    <property type="molecule type" value="Genomic_DNA"/>
</dbReference>
<dbReference type="Proteomes" id="UP000326951">
    <property type="component" value="Chromosome"/>
</dbReference>
<feature type="region of interest" description="Disordered" evidence="1">
    <location>
        <begin position="60"/>
        <end position="86"/>
    </location>
</feature>
<accession>A0A410DAC7</accession>
<reference evidence="3 6" key="2">
    <citation type="submission" date="2019-09" db="EMBL/GenBank/DDBJ databases">
        <title>Complete genome sequence of Sporolactobacillus terrae 70-3.</title>
        <authorList>
            <person name="Tanaka N."/>
            <person name="Shiwa Y."/>
            <person name="Fujita N."/>
            <person name="Tanasupawat S."/>
        </authorList>
    </citation>
    <scope>NUCLEOTIDE SEQUENCE [LARGE SCALE GENOMIC DNA]</scope>
    <source>
        <strain evidence="3 6">70-3</strain>
    </source>
</reference>
<protein>
    <submittedName>
        <fullName evidence="4">DUF2953 domain-containing protein</fullName>
    </submittedName>
</protein>
<feature type="compositionally biased region" description="Basic and acidic residues" evidence="1">
    <location>
        <begin position="73"/>
        <end position="86"/>
    </location>
</feature>
<proteinExistence type="predicted"/>
<keyword evidence="2" id="KW-1133">Transmembrane helix</keyword>
<dbReference type="STRING" id="1449983.GCA_000647835_00407"/>
<dbReference type="AlphaFoldDB" id="A0A410DAC7"/>
<feature type="transmembrane region" description="Helical" evidence="2">
    <location>
        <begin position="6"/>
        <end position="24"/>
    </location>
</feature>
<dbReference type="Pfam" id="PF11167">
    <property type="entry name" value="DUF2953"/>
    <property type="match status" value="1"/>
</dbReference>
<sequence length="202" mass="22855">MVRLFIVLSGLSVGLLILLVLFILKSTLTLRVKYLIGVHHFEWKADLYLGRKKIFTFHSETPRKKPRGNPSSKKNENKTISQNDEKQTTDRAAFLYQQLEKGVDFLRTGQRGQSIQMTHVVWVTTCGTGDAAETAMLCGLIWAVKASLLPWVNAMSADHPRINVVPAYQRKCLNSALSCMFQMRFGDAIAMIRKLRSQLKEG</sequence>
<gene>
    <name evidence="4" type="ORF">C0674_10535</name>
    <name evidence="3" type="ORF">St703_21410</name>
</gene>
<keyword evidence="2" id="KW-0812">Transmembrane</keyword>
<evidence type="ECO:0000313" key="4">
    <source>
        <dbReference type="EMBL" id="QAA23026.1"/>
    </source>
</evidence>
<name>A0A410DAC7_9BACL</name>
<organism evidence="3 6">
    <name type="scientific">Sporolactobacillus terrae</name>
    <dbReference type="NCBI Taxonomy" id="269673"/>
    <lineage>
        <taxon>Bacteria</taxon>
        <taxon>Bacillati</taxon>
        <taxon>Bacillota</taxon>
        <taxon>Bacilli</taxon>
        <taxon>Bacillales</taxon>
        <taxon>Sporolactobacillaceae</taxon>
        <taxon>Sporolactobacillus</taxon>
    </lineage>
</organism>
<dbReference type="RefSeq" id="WP_028976348.1">
    <property type="nucleotide sequence ID" value="NZ_CP025688.1"/>
</dbReference>
<dbReference type="InterPro" id="IPR021338">
    <property type="entry name" value="DUF2953"/>
</dbReference>